<accession>A0A542XD02</accession>
<dbReference type="OrthoDB" id="9779865at2"/>
<feature type="compositionally biased region" description="Polar residues" evidence="1">
    <location>
        <begin position="120"/>
        <end position="139"/>
    </location>
</feature>
<reference evidence="3 4" key="1">
    <citation type="submission" date="2019-06" db="EMBL/GenBank/DDBJ databases">
        <title>Sequencing the genomes of 1000 actinobacteria strains.</title>
        <authorList>
            <person name="Klenk H.-P."/>
        </authorList>
    </citation>
    <scope>NUCLEOTIDE SEQUENCE [LARGE SCALE GENOMIC DNA]</scope>
    <source>
        <strain evidence="3 4">DSM 24617</strain>
    </source>
</reference>
<evidence type="ECO:0000313" key="3">
    <source>
        <dbReference type="EMBL" id="TQL33708.1"/>
    </source>
</evidence>
<name>A0A542XD02_9MICO</name>
<dbReference type="AlphaFoldDB" id="A0A542XD02"/>
<gene>
    <name evidence="3" type="ORF">FB554_1859</name>
</gene>
<protein>
    <submittedName>
        <fullName evidence="3">Uncharacterized protein DUF3152</fullName>
    </submittedName>
</protein>
<evidence type="ECO:0000313" key="4">
    <source>
        <dbReference type="Proteomes" id="UP000318336"/>
    </source>
</evidence>
<organism evidence="3 4">
    <name type="scientific">Barrientosiimonas humi</name>
    <dbReference type="NCBI Taxonomy" id="999931"/>
    <lineage>
        <taxon>Bacteria</taxon>
        <taxon>Bacillati</taxon>
        <taxon>Actinomycetota</taxon>
        <taxon>Actinomycetes</taxon>
        <taxon>Micrococcales</taxon>
        <taxon>Dermacoccaceae</taxon>
        <taxon>Barrientosiimonas</taxon>
    </lineage>
</organism>
<sequence>MWRGSPLRGSALATVLVVEQTRRHRRAGRPTSVVSTRTPRHAAPAPGRHRQPPSLPLGTRRAIAATLVVLATGSAAIGVARAADAPAQVNGSLAAVSGASRGGPAPAAATPSEAHSEAATPSSATPTPELSASRSTAKATPSDKPTKSAKPTASQTAVPDRGNGRLTPVLVPGDDTRGKGRVVTYAFQVEEGLGIDKVAAARTVGQTLRDPKGWQKQDGVRFVQVTPEELKKGARPKLTIALVSPDKTDQMCKPLSTDGTWSCANHDTAVLNYRRWATATPSYAGRGADYRTYQINHEVGHELGHPHVSCGGKGRLAPVMLQQSKGLQGCRPNIYPTVTRG</sequence>
<dbReference type="EMBL" id="VFOK01000001">
    <property type="protein sequence ID" value="TQL33708.1"/>
    <property type="molecule type" value="Genomic_DNA"/>
</dbReference>
<dbReference type="Proteomes" id="UP000318336">
    <property type="component" value="Unassembled WGS sequence"/>
</dbReference>
<feature type="region of interest" description="Disordered" evidence="1">
    <location>
        <begin position="21"/>
        <end position="56"/>
    </location>
</feature>
<feature type="domain" description="DUF3152" evidence="2">
    <location>
        <begin position="175"/>
        <end position="327"/>
    </location>
</feature>
<comment type="caution">
    <text evidence="3">The sequence shown here is derived from an EMBL/GenBank/DDBJ whole genome shotgun (WGS) entry which is preliminary data.</text>
</comment>
<dbReference type="Pfam" id="PF11350">
    <property type="entry name" value="DUF3152"/>
    <property type="match status" value="1"/>
</dbReference>
<dbReference type="InterPro" id="IPR022603">
    <property type="entry name" value="DUF3152"/>
</dbReference>
<feature type="compositionally biased region" description="Low complexity" evidence="1">
    <location>
        <begin position="97"/>
        <end position="119"/>
    </location>
</feature>
<evidence type="ECO:0000259" key="2">
    <source>
        <dbReference type="Pfam" id="PF11350"/>
    </source>
</evidence>
<feature type="region of interest" description="Disordered" evidence="1">
    <location>
        <begin position="97"/>
        <end position="175"/>
    </location>
</feature>
<evidence type="ECO:0000256" key="1">
    <source>
        <dbReference type="SAM" id="MobiDB-lite"/>
    </source>
</evidence>
<proteinExistence type="predicted"/>
<dbReference type="SUPFAM" id="SSF55486">
    <property type="entry name" value="Metalloproteases ('zincins'), catalytic domain"/>
    <property type="match status" value="1"/>
</dbReference>
<keyword evidence="4" id="KW-1185">Reference proteome</keyword>